<accession>A0A4R6IUZ0</accession>
<keyword evidence="6 7" id="KW-0472">Membrane</keyword>
<reference evidence="8 9" key="1">
    <citation type="submission" date="2019-03" db="EMBL/GenBank/DDBJ databases">
        <title>Genomic Encyclopedia of Archaeal and Bacterial Type Strains, Phase II (KMG-II): from individual species to whole genera.</title>
        <authorList>
            <person name="Goeker M."/>
        </authorList>
    </citation>
    <scope>NUCLEOTIDE SEQUENCE [LARGE SCALE GENOMIC DNA]</scope>
    <source>
        <strain evidence="8 9">DSM 28323</strain>
    </source>
</reference>
<dbReference type="OrthoDB" id="8778559at2"/>
<comment type="caution">
    <text evidence="8">The sequence shown here is derived from an EMBL/GenBank/DDBJ whole genome shotgun (WGS) entry which is preliminary data.</text>
</comment>
<keyword evidence="3" id="KW-1003">Cell membrane</keyword>
<organism evidence="8 9">
    <name type="scientific">Sediminibacterium goheungense</name>
    <dbReference type="NCBI Taxonomy" id="1086393"/>
    <lineage>
        <taxon>Bacteria</taxon>
        <taxon>Pseudomonadati</taxon>
        <taxon>Bacteroidota</taxon>
        <taxon>Chitinophagia</taxon>
        <taxon>Chitinophagales</taxon>
        <taxon>Chitinophagaceae</taxon>
        <taxon>Sediminibacterium</taxon>
    </lineage>
</organism>
<gene>
    <name evidence="8" type="ORF">BC659_1746</name>
</gene>
<keyword evidence="9" id="KW-1185">Reference proteome</keyword>
<dbReference type="PANTHER" id="PTHR33452:SF1">
    <property type="entry name" value="INNER MEMBRANE PROTEIN YPHA-RELATED"/>
    <property type="match status" value="1"/>
</dbReference>
<evidence type="ECO:0000313" key="8">
    <source>
        <dbReference type="EMBL" id="TDO26440.1"/>
    </source>
</evidence>
<dbReference type="EMBL" id="SNWP01000011">
    <property type="protein sequence ID" value="TDO26440.1"/>
    <property type="molecule type" value="Genomic_DNA"/>
</dbReference>
<evidence type="ECO:0000313" key="9">
    <source>
        <dbReference type="Proteomes" id="UP000295741"/>
    </source>
</evidence>
<dbReference type="PANTHER" id="PTHR33452">
    <property type="entry name" value="OXIDOREDUCTASE CATD-RELATED"/>
    <property type="match status" value="1"/>
</dbReference>
<evidence type="ECO:0000256" key="6">
    <source>
        <dbReference type="ARBA" id="ARBA00023136"/>
    </source>
</evidence>
<feature type="transmembrane region" description="Helical" evidence="7">
    <location>
        <begin position="53"/>
        <end position="71"/>
    </location>
</feature>
<comment type="subcellular location">
    <subcellularLocation>
        <location evidence="1">Cell membrane</location>
        <topology evidence="1">Multi-pass membrane protein</topology>
    </subcellularLocation>
</comment>
<keyword evidence="5 7" id="KW-1133">Transmembrane helix</keyword>
<sequence>MQQLTPRFLLVLHSFRIVLSLLLIIHGVVRLSVGGALHFGAYLEEEGIPAGNIIAYLLTFFEIVGGCLLALRVYTKWIVPVFLIEIILGLIMVHAKEGWFVVGYGRNGSEYSVLIIISLVLIWFSEDVFKKTVS</sequence>
<dbReference type="RefSeq" id="WP_133474289.1">
    <property type="nucleotide sequence ID" value="NZ_SNWP01000011.1"/>
</dbReference>
<dbReference type="InterPro" id="IPR051907">
    <property type="entry name" value="DoxX-like_oxidoreductase"/>
</dbReference>
<dbReference type="GO" id="GO:0005886">
    <property type="term" value="C:plasma membrane"/>
    <property type="evidence" value="ECO:0007669"/>
    <property type="project" value="UniProtKB-SubCell"/>
</dbReference>
<feature type="transmembrane region" description="Helical" evidence="7">
    <location>
        <begin position="111"/>
        <end position="129"/>
    </location>
</feature>
<proteinExistence type="inferred from homology"/>
<evidence type="ECO:0000256" key="1">
    <source>
        <dbReference type="ARBA" id="ARBA00004651"/>
    </source>
</evidence>
<dbReference type="InterPro" id="IPR032808">
    <property type="entry name" value="DoxX"/>
</dbReference>
<evidence type="ECO:0000256" key="4">
    <source>
        <dbReference type="ARBA" id="ARBA00022692"/>
    </source>
</evidence>
<dbReference type="Pfam" id="PF07681">
    <property type="entry name" value="DoxX"/>
    <property type="match status" value="1"/>
</dbReference>
<evidence type="ECO:0000256" key="3">
    <source>
        <dbReference type="ARBA" id="ARBA00022475"/>
    </source>
</evidence>
<dbReference type="Proteomes" id="UP000295741">
    <property type="component" value="Unassembled WGS sequence"/>
</dbReference>
<name>A0A4R6IUZ0_9BACT</name>
<evidence type="ECO:0000256" key="5">
    <source>
        <dbReference type="ARBA" id="ARBA00022989"/>
    </source>
</evidence>
<protein>
    <submittedName>
        <fullName evidence="8">Putative oxidoreductase</fullName>
    </submittedName>
</protein>
<keyword evidence="4 7" id="KW-0812">Transmembrane</keyword>
<comment type="similarity">
    <text evidence="2">Belongs to the DoxX family.</text>
</comment>
<evidence type="ECO:0000256" key="7">
    <source>
        <dbReference type="SAM" id="Phobius"/>
    </source>
</evidence>
<evidence type="ECO:0000256" key="2">
    <source>
        <dbReference type="ARBA" id="ARBA00006679"/>
    </source>
</evidence>
<feature type="transmembrane region" description="Helical" evidence="7">
    <location>
        <begin position="7"/>
        <end position="33"/>
    </location>
</feature>
<feature type="transmembrane region" description="Helical" evidence="7">
    <location>
        <begin position="78"/>
        <end position="95"/>
    </location>
</feature>
<dbReference type="AlphaFoldDB" id="A0A4R6IUZ0"/>